<dbReference type="EMBL" id="CP073910">
    <property type="protein sequence ID" value="QUT06880.1"/>
    <property type="molecule type" value="Genomic_DNA"/>
</dbReference>
<dbReference type="PRINTS" id="PR00111">
    <property type="entry name" value="ABHYDROLASE"/>
</dbReference>
<dbReference type="Gene3D" id="3.40.50.1820">
    <property type="entry name" value="alpha/beta hydrolase"/>
    <property type="match status" value="1"/>
</dbReference>
<dbReference type="AlphaFoldDB" id="A0A975Q2D1"/>
<proteinExistence type="predicted"/>
<dbReference type="InterPro" id="IPR050266">
    <property type="entry name" value="AB_hydrolase_sf"/>
</dbReference>
<keyword evidence="2" id="KW-0378">Hydrolase</keyword>
<sequence length="286" mass="32705">MTDCGPTQHRFVSQRLSLNYLDWGNPTAPLLLLIHGGQDHARSWDWVARSLRDEWHVVCPDLRGHGDSSWSRDGSYSLPLFVADLAQLVDHLDESPVSIVAHSLGGGIALRYAGLYPELVRKLAVIEGLEILPIDHKPDLPIIESWRTWIEQRRALSARSPHRYATLENACTRMREANPHLTIDHAQHLTIHGLKRNEDGSCNWKFDNYIRALIPIDLSENPEELWRNIQCPVWLVHGADSWAIHPERDGKADHFKHVLVTSCEAAGHWVHHDRFDSFLHDLQAFL</sequence>
<keyword evidence="3" id="KW-1185">Reference proteome</keyword>
<dbReference type="RefSeq" id="WP_212610170.1">
    <property type="nucleotide sequence ID" value="NZ_CP073910.1"/>
</dbReference>
<evidence type="ECO:0000259" key="1">
    <source>
        <dbReference type="Pfam" id="PF00561"/>
    </source>
</evidence>
<evidence type="ECO:0000313" key="2">
    <source>
        <dbReference type="EMBL" id="QUT06880.1"/>
    </source>
</evidence>
<dbReference type="PANTHER" id="PTHR43798:SF33">
    <property type="entry name" value="HYDROLASE, PUTATIVE (AFU_ORTHOLOGUE AFUA_2G14860)-RELATED"/>
    <property type="match status" value="1"/>
</dbReference>
<dbReference type="SUPFAM" id="SSF53474">
    <property type="entry name" value="alpha/beta-Hydrolases"/>
    <property type="match status" value="1"/>
</dbReference>
<dbReference type="GO" id="GO:0016787">
    <property type="term" value="F:hydrolase activity"/>
    <property type="evidence" value="ECO:0007669"/>
    <property type="project" value="UniProtKB-KW"/>
</dbReference>
<dbReference type="GO" id="GO:0016020">
    <property type="term" value="C:membrane"/>
    <property type="evidence" value="ECO:0007669"/>
    <property type="project" value="TreeGrafter"/>
</dbReference>
<name>A0A975Q2D1_9SPHN</name>
<dbReference type="PANTHER" id="PTHR43798">
    <property type="entry name" value="MONOACYLGLYCEROL LIPASE"/>
    <property type="match status" value="1"/>
</dbReference>
<dbReference type="Proteomes" id="UP000681425">
    <property type="component" value="Chromosome"/>
</dbReference>
<accession>A0A975Q2D1</accession>
<feature type="domain" description="AB hydrolase-1" evidence="1">
    <location>
        <begin position="29"/>
        <end position="152"/>
    </location>
</feature>
<dbReference type="InterPro" id="IPR000073">
    <property type="entry name" value="AB_hydrolase_1"/>
</dbReference>
<dbReference type="KEGG" id="spph:KFK14_05420"/>
<protein>
    <submittedName>
        <fullName evidence="2">Alpha/beta hydrolase</fullName>
    </submittedName>
</protein>
<dbReference type="InterPro" id="IPR029058">
    <property type="entry name" value="AB_hydrolase_fold"/>
</dbReference>
<organism evidence="2 3">
    <name type="scientific">Sphingobium phenoxybenzoativorans</name>
    <dbReference type="NCBI Taxonomy" id="1592790"/>
    <lineage>
        <taxon>Bacteria</taxon>
        <taxon>Pseudomonadati</taxon>
        <taxon>Pseudomonadota</taxon>
        <taxon>Alphaproteobacteria</taxon>
        <taxon>Sphingomonadales</taxon>
        <taxon>Sphingomonadaceae</taxon>
        <taxon>Sphingobium</taxon>
    </lineage>
</organism>
<gene>
    <name evidence="2" type="ORF">KFK14_05420</name>
</gene>
<dbReference type="InterPro" id="IPR000639">
    <property type="entry name" value="Epox_hydrolase-like"/>
</dbReference>
<evidence type="ECO:0000313" key="3">
    <source>
        <dbReference type="Proteomes" id="UP000681425"/>
    </source>
</evidence>
<reference evidence="2" key="1">
    <citation type="submission" date="2021-04" db="EMBL/GenBank/DDBJ databases">
        <title>Isolation of p-tert-butylphenol degrading bacteria Sphingobium phenoxybenzoativorans Tas13 from active sludge.</title>
        <authorList>
            <person name="Li Y."/>
        </authorList>
    </citation>
    <scope>NUCLEOTIDE SEQUENCE</scope>
    <source>
        <strain evidence="2">Tas13</strain>
    </source>
</reference>
<dbReference type="PRINTS" id="PR00412">
    <property type="entry name" value="EPOXHYDRLASE"/>
</dbReference>
<dbReference type="Pfam" id="PF00561">
    <property type="entry name" value="Abhydrolase_1"/>
    <property type="match status" value="1"/>
</dbReference>